<evidence type="ECO:0000259" key="3">
    <source>
        <dbReference type="Pfam" id="PF00078"/>
    </source>
</evidence>
<dbReference type="InterPro" id="IPR043128">
    <property type="entry name" value="Rev_trsase/Diguanyl_cyclase"/>
</dbReference>
<dbReference type="PANTHER" id="PTHR24559">
    <property type="entry name" value="TRANSPOSON TY3-I GAG-POL POLYPROTEIN"/>
    <property type="match status" value="1"/>
</dbReference>
<dbReference type="Proteomes" id="UP001178461">
    <property type="component" value="Unassembled WGS sequence"/>
</dbReference>
<dbReference type="EMBL" id="CANTUW010000796">
    <property type="protein sequence ID" value="CAI7935472.1"/>
    <property type="molecule type" value="Genomic_DNA"/>
</dbReference>
<dbReference type="CDD" id="cd01647">
    <property type="entry name" value="RT_LTR"/>
    <property type="match status" value="1"/>
</dbReference>
<evidence type="ECO:0000313" key="5">
    <source>
        <dbReference type="Proteomes" id="UP001178461"/>
    </source>
</evidence>
<gene>
    <name evidence="4" type="ORF">PODLI_1B033166</name>
</gene>
<dbReference type="InterPro" id="IPR043502">
    <property type="entry name" value="DNA/RNA_pol_sf"/>
</dbReference>
<dbReference type="EC" id="3.1.26.4" evidence="2"/>
<name>A0AA35QRG2_9SAUR</name>
<dbReference type="SUPFAM" id="SSF56672">
    <property type="entry name" value="DNA/RNA polymerases"/>
    <property type="match status" value="1"/>
</dbReference>
<dbReference type="InterPro" id="IPR000477">
    <property type="entry name" value="RT_dom"/>
</dbReference>
<accession>A0AA35QRG2</accession>
<organism evidence="4 5">
    <name type="scientific">Podarcis lilfordi</name>
    <name type="common">Lilford's wall lizard</name>
    <dbReference type="NCBI Taxonomy" id="74358"/>
    <lineage>
        <taxon>Eukaryota</taxon>
        <taxon>Metazoa</taxon>
        <taxon>Chordata</taxon>
        <taxon>Craniata</taxon>
        <taxon>Vertebrata</taxon>
        <taxon>Euteleostomi</taxon>
        <taxon>Lepidosauria</taxon>
        <taxon>Squamata</taxon>
        <taxon>Bifurcata</taxon>
        <taxon>Unidentata</taxon>
        <taxon>Episquamata</taxon>
        <taxon>Laterata</taxon>
        <taxon>Lacertibaenia</taxon>
        <taxon>Lacertidae</taxon>
        <taxon>Podarcis</taxon>
    </lineage>
</organism>
<feature type="domain" description="Reverse transcriptase" evidence="3">
    <location>
        <begin position="1"/>
        <end position="137"/>
    </location>
</feature>
<evidence type="ECO:0000256" key="2">
    <source>
        <dbReference type="ARBA" id="ARBA00012180"/>
    </source>
</evidence>
<dbReference type="PANTHER" id="PTHR24559:SF440">
    <property type="entry name" value="RIBONUCLEASE H"/>
    <property type="match status" value="1"/>
</dbReference>
<reference evidence="4" key="1">
    <citation type="submission" date="2022-12" db="EMBL/GenBank/DDBJ databases">
        <authorList>
            <person name="Alioto T."/>
            <person name="Alioto T."/>
            <person name="Gomez Garrido J."/>
        </authorList>
    </citation>
    <scope>NUCLEOTIDE SEQUENCE</scope>
</reference>
<feature type="non-terminal residue" evidence="4">
    <location>
        <position position="139"/>
    </location>
</feature>
<dbReference type="GO" id="GO:0004523">
    <property type="term" value="F:RNA-DNA hybrid ribonuclease activity"/>
    <property type="evidence" value="ECO:0007669"/>
    <property type="project" value="UniProtKB-EC"/>
</dbReference>
<keyword evidence="5" id="KW-1185">Reference proteome</keyword>
<dbReference type="AlphaFoldDB" id="A0AA35QRG2"/>
<dbReference type="Gene3D" id="3.10.10.10">
    <property type="entry name" value="HIV Type 1 Reverse Transcriptase, subunit A, domain 1"/>
    <property type="match status" value="1"/>
</dbReference>
<dbReference type="Pfam" id="PF00078">
    <property type="entry name" value="RVT_1"/>
    <property type="match status" value="1"/>
</dbReference>
<evidence type="ECO:0000256" key="1">
    <source>
        <dbReference type="ARBA" id="ARBA00010879"/>
    </source>
</evidence>
<comment type="similarity">
    <text evidence="1">Belongs to the beta type-B retroviral polymerase family. HERV class-II K(HML-2) pol subfamily.</text>
</comment>
<comment type="caution">
    <text evidence="4">The sequence shown here is derived from an EMBL/GenBank/DDBJ whole genome shotgun (WGS) entry which is preliminary data.</text>
</comment>
<dbReference type="Gene3D" id="3.30.70.270">
    <property type="match status" value="1"/>
</dbReference>
<sequence>RALNKITIPDQYPLPLILELLEWVQGAQVFTKLDLRGGGYNFIWIRAGDEWKTAFGTQYGQFKYLVMPFNLCNAPAVFQRYINHVFQDLLDKFVVVYLDDILIFSCDPARHKGRVWTVLQRLWEHHLYAKLSKCEFHQR</sequence>
<proteinExistence type="inferred from homology"/>
<feature type="non-terminal residue" evidence="4">
    <location>
        <position position="1"/>
    </location>
</feature>
<protein>
    <recommendedName>
        <fullName evidence="2">ribonuclease H</fullName>
        <ecNumber evidence="2">3.1.26.4</ecNumber>
    </recommendedName>
</protein>
<dbReference type="InterPro" id="IPR053134">
    <property type="entry name" value="RNA-dir_DNA_polymerase"/>
</dbReference>
<evidence type="ECO:0000313" key="4">
    <source>
        <dbReference type="EMBL" id="CAI7935472.1"/>
    </source>
</evidence>